<evidence type="ECO:0000259" key="6">
    <source>
        <dbReference type="PROSITE" id="PS51352"/>
    </source>
</evidence>
<evidence type="ECO:0000313" key="8">
    <source>
        <dbReference type="EMBL" id="OUS48112.1"/>
    </source>
</evidence>
<dbReference type="InterPro" id="IPR005746">
    <property type="entry name" value="Thioredoxin"/>
</dbReference>
<dbReference type="Gene3D" id="3.40.30.10">
    <property type="entry name" value="Glutaredoxin"/>
    <property type="match status" value="1"/>
</dbReference>
<accession>A0A454XN91</accession>
<evidence type="ECO:0000256" key="4">
    <source>
        <dbReference type="ARBA" id="ARBA00023284"/>
    </source>
</evidence>
<dbReference type="PANTHER" id="PTHR45663:SF11">
    <property type="entry name" value="GEO12009P1"/>
    <property type="match status" value="1"/>
</dbReference>
<dbReference type="FunCoup" id="A0A090N3C3">
    <property type="interactions" value="688"/>
</dbReference>
<reference evidence="8" key="3">
    <citation type="submission" date="2017-04" db="EMBL/GenBank/DDBJ databases">
        <title>Population genomics of picophytoplankton unveils novel chromosome hypervariability.</title>
        <authorList>
            <consortium name="DOE Joint Genome Institute"/>
            <person name="Blanc-Mathieu R."/>
            <person name="Krasovec M."/>
            <person name="Hebrard M."/>
            <person name="Yau S."/>
            <person name="Desgranges E."/>
            <person name="Martin J."/>
            <person name="Schackwitz W."/>
            <person name="Kuo A."/>
            <person name="Salin G."/>
            <person name="Donnadieu C."/>
            <person name="Desdevises Y."/>
            <person name="Sanchez-Ferandin S."/>
            <person name="Moreau H."/>
            <person name="Rivals E."/>
            <person name="Grigoriev I.V."/>
            <person name="Grimsley N."/>
            <person name="Eyre-Walker A."/>
            <person name="Piganeau G."/>
        </authorList>
    </citation>
    <scope>NUCLEOTIDE SEQUENCE [LARGE SCALE GENOMIC DNA]</scope>
    <source>
        <strain evidence="8">RCC 1115</strain>
    </source>
</reference>
<dbReference type="AlphaFoldDB" id="A0A090N3C3"/>
<evidence type="ECO:0000256" key="2">
    <source>
        <dbReference type="ARBA" id="ARBA00022982"/>
    </source>
</evidence>
<dbReference type="InterPro" id="IPR036249">
    <property type="entry name" value="Thioredoxin-like_sf"/>
</dbReference>
<dbReference type="InterPro" id="IPR017937">
    <property type="entry name" value="Thioredoxin_CS"/>
</dbReference>
<dbReference type="GO" id="GO:0005737">
    <property type="term" value="C:cytoplasm"/>
    <property type="evidence" value="ECO:0007669"/>
    <property type="project" value="TreeGrafter"/>
</dbReference>
<evidence type="ECO:0000256" key="1">
    <source>
        <dbReference type="ARBA" id="ARBA00022448"/>
    </source>
</evidence>
<evidence type="ECO:0000256" key="5">
    <source>
        <dbReference type="SAM" id="MobiDB-lite"/>
    </source>
</evidence>
<accession>A0A1Y5IM05</accession>
<feature type="compositionally biased region" description="Basic residues" evidence="5">
    <location>
        <begin position="20"/>
        <end position="30"/>
    </location>
</feature>
<dbReference type="InParanoid" id="A0A090N3C3"/>
<evidence type="ECO:0000313" key="9">
    <source>
        <dbReference type="Proteomes" id="UP000009170"/>
    </source>
</evidence>
<dbReference type="PRINTS" id="PR00421">
    <property type="entry name" value="THIOREDOXIN"/>
</dbReference>
<dbReference type="EMBL" id="KZ155776">
    <property type="protein sequence ID" value="OUS48112.1"/>
    <property type="molecule type" value="Genomic_DNA"/>
</dbReference>
<sequence>MLARASTPCASSTRVAPRGRCGKKSRARTRVRAEETSTSGSLATVVTDATFEQDVLKSDTLVMVDFWAPWCGPCRMIAPLIDQLAEEYQGKLKAVKLNTDESPSIATEYGIRSIPTVMFFKGGQKVDTVIGAVPKSTLTGTIEKYL</sequence>
<name>A0A090N3C3_OSTTA</name>
<dbReference type="CDD" id="cd02947">
    <property type="entry name" value="TRX_family"/>
    <property type="match status" value="1"/>
</dbReference>
<reference evidence="7" key="2">
    <citation type="journal article" date="2014" name="BMC Genomics">
        <title>An improved genome of the model marine alga Ostreococcus tauri unfolds by assessing Illumina de novo assemblies.</title>
        <authorList>
            <person name="Blanc-Mathieu R."/>
            <person name="Verhelst B."/>
            <person name="Derelle E."/>
            <person name="Rombauts S."/>
            <person name="Bouget F.Y."/>
            <person name="Carre I."/>
            <person name="Chateau A."/>
            <person name="Eyre-Walker A."/>
            <person name="Grimsley N."/>
            <person name="Moreau H."/>
            <person name="Piegu B."/>
            <person name="Rivals E."/>
            <person name="Schackwitz W."/>
            <person name="Van de Peer Y."/>
            <person name="Piganeau G."/>
        </authorList>
    </citation>
    <scope>NUCLEOTIDE SEQUENCE</scope>
    <source>
        <strain evidence="7">RCC4221</strain>
    </source>
</reference>
<dbReference type="PROSITE" id="PS51352">
    <property type="entry name" value="THIOREDOXIN_2"/>
    <property type="match status" value="1"/>
</dbReference>
<dbReference type="PANTHER" id="PTHR45663">
    <property type="entry name" value="GEO12009P1"/>
    <property type="match status" value="1"/>
</dbReference>
<protein>
    <submittedName>
        <fullName evidence="7">Thioredoxin, conserved site</fullName>
    </submittedName>
    <submittedName>
        <fullName evidence="8">Thioredoxin-like protein</fullName>
    </submittedName>
</protein>
<keyword evidence="2" id="KW-0249">Electron transport</keyword>
<dbReference type="Proteomes" id="UP000009170">
    <property type="component" value="Unassembled WGS sequence"/>
</dbReference>
<dbReference type="Pfam" id="PF00085">
    <property type="entry name" value="Thioredoxin"/>
    <property type="match status" value="1"/>
</dbReference>
<dbReference type="FunFam" id="3.40.30.10:FF:000001">
    <property type="entry name" value="Thioredoxin"/>
    <property type="match status" value="1"/>
</dbReference>
<dbReference type="STRING" id="70448.A0A090N3C3"/>
<keyword evidence="4" id="KW-0676">Redox-active center</keyword>
<dbReference type="InterPro" id="IPR013766">
    <property type="entry name" value="Thioredoxin_domain"/>
</dbReference>
<proteinExistence type="predicted"/>
<keyword evidence="3" id="KW-1015">Disulfide bond</keyword>
<dbReference type="GO" id="GO:0015035">
    <property type="term" value="F:protein-disulfide reductase activity"/>
    <property type="evidence" value="ECO:0007669"/>
    <property type="project" value="InterPro"/>
</dbReference>
<gene>
    <name evidence="8" type="ORF">BE221DRAFT_190472</name>
    <name evidence="7" type="ORF">OT_ostta05g00940</name>
</gene>
<dbReference type="OrthoDB" id="2121326at2759"/>
<keyword evidence="9" id="KW-1185">Reference proteome</keyword>
<dbReference type="PROSITE" id="PS00194">
    <property type="entry name" value="THIOREDOXIN_1"/>
    <property type="match status" value="1"/>
</dbReference>
<organism evidence="7 9">
    <name type="scientific">Ostreococcus tauri</name>
    <name type="common">Marine green alga</name>
    <dbReference type="NCBI Taxonomy" id="70448"/>
    <lineage>
        <taxon>Eukaryota</taxon>
        <taxon>Viridiplantae</taxon>
        <taxon>Chlorophyta</taxon>
        <taxon>Mamiellophyceae</taxon>
        <taxon>Mamiellales</taxon>
        <taxon>Bathycoccaceae</taxon>
        <taxon>Ostreococcus</taxon>
    </lineage>
</organism>
<feature type="region of interest" description="Disordered" evidence="5">
    <location>
        <begin position="1"/>
        <end position="37"/>
    </location>
</feature>
<dbReference type="NCBIfam" id="TIGR01068">
    <property type="entry name" value="thioredoxin"/>
    <property type="match status" value="1"/>
</dbReference>
<evidence type="ECO:0000256" key="3">
    <source>
        <dbReference type="ARBA" id="ARBA00023157"/>
    </source>
</evidence>
<keyword evidence="1" id="KW-0813">Transport</keyword>
<feature type="domain" description="Thioredoxin" evidence="6">
    <location>
        <begin position="24"/>
        <end position="146"/>
    </location>
</feature>
<evidence type="ECO:0000313" key="7">
    <source>
        <dbReference type="EMBL" id="CEF97868.1"/>
    </source>
</evidence>
<dbReference type="Proteomes" id="UP000195557">
    <property type="component" value="Unassembled WGS sequence"/>
</dbReference>
<dbReference type="EMBL" id="CAID01000005">
    <property type="protein sequence ID" value="CEF97868.1"/>
    <property type="molecule type" value="Genomic_DNA"/>
</dbReference>
<dbReference type="SUPFAM" id="SSF52833">
    <property type="entry name" value="Thioredoxin-like"/>
    <property type="match status" value="1"/>
</dbReference>
<accession>A0A090N3C3</accession>
<reference evidence="7 9" key="1">
    <citation type="journal article" date="2006" name="Proc. Natl. Acad. Sci. U.S.A.">
        <title>Genome analysis of the smallest free-living eukaryote Ostreococcus tauri unveils many unique features.</title>
        <authorList>
            <person name="Derelle E."/>
            <person name="Ferraz C."/>
            <person name="Rombauts S."/>
            <person name="Rouze P."/>
            <person name="Worden A.Z."/>
            <person name="Robbens S."/>
            <person name="Partensky F."/>
            <person name="Degroeve S."/>
            <person name="Echeynie S."/>
            <person name="Cooke R."/>
            <person name="Saeys Y."/>
            <person name="Wuyts J."/>
            <person name="Jabbari K."/>
            <person name="Bowler C."/>
            <person name="Panaud O."/>
            <person name="Piegu B."/>
            <person name="Ball S.G."/>
            <person name="Ral J.-P."/>
            <person name="Bouget F.-Y."/>
            <person name="Piganeau G."/>
            <person name="De Baets B."/>
            <person name="Picard A."/>
            <person name="Delseny M."/>
            <person name="Demaille J."/>
            <person name="Van de Peer Y."/>
            <person name="Moreau H."/>
        </authorList>
    </citation>
    <scope>NUCLEOTIDE SEQUENCE [LARGE SCALE GENOMIC DNA]</scope>
    <source>
        <strain evidence="7 9">OTTH0595</strain>
    </source>
</reference>